<dbReference type="InterPro" id="IPR036291">
    <property type="entry name" value="NAD(P)-bd_dom_sf"/>
</dbReference>
<dbReference type="GO" id="GO:0016616">
    <property type="term" value="F:oxidoreductase activity, acting on the CH-OH group of donors, NAD or NADP as acceptor"/>
    <property type="evidence" value="ECO:0007669"/>
    <property type="project" value="TreeGrafter"/>
</dbReference>
<proteinExistence type="predicted"/>
<dbReference type="Pfam" id="PF00106">
    <property type="entry name" value="adh_short"/>
    <property type="match status" value="1"/>
</dbReference>
<accession>A0A9P5NJ71</accession>
<dbReference type="CDD" id="cd05325">
    <property type="entry name" value="carb_red_sniffer_like_SDR_c"/>
    <property type="match status" value="1"/>
</dbReference>
<evidence type="ECO:0000256" key="1">
    <source>
        <dbReference type="ARBA" id="ARBA00022857"/>
    </source>
</evidence>
<dbReference type="InterPro" id="IPR020904">
    <property type="entry name" value="Sc_DH/Rdtase_CS"/>
</dbReference>
<name>A0A9P5NJ71_GYMJU</name>
<dbReference type="AlphaFoldDB" id="A0A9P5NJ71"/>
<dbReference type="SUPFAM" id="SSF51735">
    <property type="entry name" value="NAD(P)-binding Rossmann-fold domains"/>
    <property type="match status" value="1"/>
</dbReference>
<organism evidence="2 3">
    <name type="scientific">Gymnopilus junonius</name>
    <name type="common">Spectacular rustgill mushroom</name>
    <name type="synonym">Gymnopilus spectabilis subsp. junonius</name>
    <dbReference type="NCBI Taxonomy" id="109634"/>
    <lineage>
        <taxon>Eukaryota</taxon>
        <taxon>Fungi</taxon>
        <taxon>Dikarya</taxon>
        <taxon>Basidiomycota</taxon>
        <taxon>Agaricomycotina</taxon>
        <taxon>Agaricomycetes</taxon>
        <taxon>Agaricomycetidae</taxon>
        <taxon>Agaricales</taxon>
        <taxon>Agaricineae</taxon>
        <taxon>Hymenogastraceae</taxon>
        <taxon>Gymnopilus</taxon>
    </lineage>
</organism>
<evidence type="ECO:0000313" key="3">
    <source>
        <dbReference type="Proteomes" id="UP000724874"/>
    </source>
</evidence>
<dbReference type="PANTHER" id="PTHR45458">
    <property type="entry name" value="SHORT-CHAIN DEHYDROGENASE/REDUCTASE SDR"/>
    <property type="match status" value="1"/>
</dbReference>
<dbReference type="InterPro" id="IPR002347">
    <property type="entry name" value="SDR_fam"/>
</dbReference>
<dbReference type="PANTHER" id="PTHR45458:SF3">
    <property type="entry name" value="CHAIN DEHYDROGENASE (ATSC), PUTATIVE-RELATED"/>
    <property type="match status" value="1"/>
</dbReference>
<reference evidence="2" key="1">
    <citation type="submission" date="2020-11" db="EMBL/GenBank/DDBJ databases">
        <authorList>
            <consortium name="DOE Joint Genome Institute"/>
            <person name="Ahrendt S."/>
            <person name="Riley R."/>
            <person name="Andreopoulos W."/>
            <person name="LaButti K."/>
            <person name="Pangilinan J."/>
            <person name="Ruiz-duenas F.J."/>
            <person name="Barrasa J.M."/>
            <person name="Sanchez-Garcia M."/>
            <person name="Camarero S."/>
            <person name="Miyauchi S."/>
            <person name="Serrano A."/>
            <person name="Linde D."/>
            <person name="Babiker R."/>
            <person name="Drula E."/>
            <person name="Ayuso-Fernandez I."/>
            <person name="Pacheco R."/>
            <person name="Padilla G."/>
            <person name="Ferreira P."/>
            <person name="Barriuso J."/>
            <person name="Kellner H."/>
            <person name="Castanera R."/>
            <person name="Alfaro M."/>
            <person name="Ramirez L."/>
            <person name="Pisabarro A.G."/>
            <person name="Kuo A."/>
            <person name="Tritt A."/>
            <person name="Lipzen A."/>
            <person name="He G."/>
            <person name="Yan M."/>
            <person name="Ng V."/>
            <person name="Cullen D."/>
            <person name="Martin F."/>
            <person name="Rosso M.-N."/>
            <person name="Henrissat B."/>
            <person name="Hibbett D."/>
            <person name="Martinez A.T."/>
            <person name="Grigoriev I.V."/>
        </authorList>
    </citation>
    <scope>NUCLEOTIDE SEQUENCE</scope>
    <source>
        <strain evidence="2">AH 44721</strain>
    </source>
</reference>
<gene>
    <name evidence="2" type="ORF">CPB84DRAFT_1712354</name>
</gene>
<dbReference type="PRINTS" id="PR00081">
    <property type="entry name" value="GDHRDH"/>
</dbReference>
<dbReference type="Gene3D" id="3.40.50.720">
    <property type="entry name" value="NAD(P)-binding Rossmann-like Domain"/>
    <property type="match status" value="1"/>
</dbReference>
<dbReference type="OrthoDB" id="9876299at2759"/>
<dbReference type="Proteomes" id="UP000724874">
    <property type="component" value="Unassembled WGS sequence"/>
</dbReference>
<dbReference type="InterPro" id="IPR052184">
    <property type="entry name" value="SDR_enzymes"/>
</dbReference>
<comment type="caution">
    <text evidence="2">The sequence shown here is derived from an EMBL/GenBank/DDBJ whole genome shotgun (WGS) entry which is preliminary data.</text>
</comment>
<evidence type="ECO:0000313" key="2">
    <source>
        <dbReference type="EMBL" id="KAF8886616.1"/>
    </source>
</evidence>
<keyword evidence="1" id="KW-0521">NADP</keyword>
<protein>
    <recommendedName>
        <fullName evidence="4">NAD(P)-binding protein</fullName>
    </recommendedName>
</protein>
<dbReference type="PROSITE" id="PS00061">
    <property type="entry name" value="ADH_SHORT"/>
    <property type="match status" value="1"/>
</dbReference>
<keyword evidence="3" id="KW-1185">Reference proteome</keyword>
<dbReference type="EMBL" id="JADNYJ010000095">
    <property type="protein sequence ID" value="KAF8886616.1"/>
    <property type="molecule type" value="Genomic_DNA"/>
</dbReference>
<evidence type="ECO:0008006" key="4">
    <source>
        <dbReference type="Google" id="ProtNLM"/>
    </source>
</evidence>
<sequence>MPSWLITGANRGIGLSIVEALVKKESNFVIGTTRSDSAALNELATKNKNFKVLKLDITNQASVDAAVVEATPLLPKGLDYFVNNAGKAAQELTKFEDLDLDIFAEEIKFSTVDVLRVSRAFLPLIKKSEQKKIIFVSSVLASSDITFMMVNQFNAYSVSKAALNMLAHKWGASLKGEGVITAALHPGWVQTEIGAPLTEWMTTYAPHLPPITTEEAAGNVIRNSEKVTLETTAAFWQFDGTNLPW</sequence>